<dbReference type="Pfam" id="PF19279">
    <property type="entry name" value="YegS_C"/>
    <property type="match status" value="1"/>
</dbReference>
<keyword evidence="3 6" id="KW-0418">Kinase</keyword>
<dbReference type="GO" id="GO:0008654">
    <property type="term" value="P:phospholipid biosynthetic process"/>
    <property type="evidence" value="ECO:0007669"/>
    <property type="project" value="InterPro"/>
</dbReference>
<dbReference type="GO" id="GO:0005524">
    <property type="term" value="F:ATP binding"/>
    <property type="evidence" value="ECO:0007669"/>
    <property type="project" value="UniProtKB-KW"/>
</dbReference>
<dbReference type="SMART" id="SM00046">
    <property type="entry name" value="DAGKc"/>
    <property type="match status" value="1"/>
</dbReference>
<name>A0AAN2FF34_ENTAG</name>
<dbReference type="PROSITE" id="PS50146">
    <property type="entry name" value="DAGK"/>
    <property type="match status" value="1"/>
</dbReference>
<reference evidence="6" key="1">
    <citation type="submission" date="2022-05" db="EMBL/GenBank/DDBJ databases">
        <authorList>
            <person name="Pothier F. J."/>
        </authorList>
    </citation>
    <scope>NUCLEOTIDE SEQUENCE</scope>
    <source>
        <strain evidence="6">DAPP-PG734</strain>
    </source>
</reference>
<evidence type="ECO:0000259" key="5">
    <source>
        <dbReference type="PROSITE" id="PS50146"/>
    </source>
</evidence>
<dbReference type="InterPro" id="IPR050187">
    <property type="entry name" value="Lipid_Phosphate_FormReg"/>
</dbReference>
<dbReference type="NCBIfam" id="NF009604">
    <property type="entry name" value="PRK13057.1"/>
    <property type="match status" value="1"/>
</dbReference>
<gene>
    <name evidence="6" type="ORF">DAPPPG734_14685</name>
</gene>
<dbReference type="InterPro" id="IPR016064">
    <property type="entry name" value="NAD/diacylglycerol_kinase_sf"/>
</dbReference>
<organism evidence="6 7">
    <name type="scientific">Enterobacter agglomerans</name>
    <name type="common">Erwinia herbicola</name>
    <name type="synonym">Pantoea agglomerans</name>
    <dbReference type="NCBI Taxonomy" id="549"/>
    <lineage>
        <taxon>Bacteria</taxon>
        <taxon>Pseudomonadati</taxon>
        <taxon>Pseudomonadota</taxon>
        <taxon>Gammaproteobacteria</taxon>
        <taxon>Enterobacterales</taxon>
        <taxon>Erwiniaceae</taxon>
        <taxon>Pantoea</taxon>
        <taxon>Pantoea agglomerans group</taxon>
    </lineage>
</organism>
<dbReference type="Proteomes" id="UP001158961">
    <property type="component" value="Chromosome"/>
</dbReference>
<dbReference type="InterPro" id="IPR005218">
    <property type="entry name" value="Diacylglycerol/lipid_kinase"/>
</dbReference>
<dbReference type="SUPFAM" id="SSF111331">
    <property type="entry name" value="NAD kinase/diacylglycerol kinase-like"/>
    <property type="match status" value="1"/>
</dbReference>
<dbReference type="PANTHER" id="PTHR12358:SF54">
    <property type="entry name" value="SPHINGOSINE KINASE RELATED PROTEIN"/>
    <property type="match status" value="1"/>
</dbReference>
<dbReference type="Gene3D" id="2.60.200.40">
    <property type="match status" value="1"/>
</dbReference>
<dbReference type="Pfam" id="PF00781">
    <property type="entry name" value="DAGK_cat"/>
    <property type="match status" value="1"/>
</dbReference>
<dbReference type="AlphaFoldDB" id="A0AAN2FF34"/>
<evidence type="ECO:0000256" key="3">
    <source>
        <dbReference type="ARBA" id="ARBA00022777"/>
    </source>
</evidence>
<dbReference type="PANTHER" id="PTHR12358">
    <property type="entry name" value="SPHINGOSINE KINASE"/>
    <property type="match status" value="1"/>
</dbReference>
<dbReference type="InterPro" id="IPR045540">
    <property type="entry name" value="YegS/DAGK_C"/>
</dbReference>
<evidence type="ECO:0000256" key="2">
    <source>
        <dbReference type="ARBA" id="ARBA00022741"/>
    </source>
</evidence>
<sequence>MSQQEKTALLLINQRSRKGRAEASRAQSLLAQAGFTLLQPARDDTRSYSELIAAYAHRVDAVIVGGGDGTLNAAAPGLMQTGLPLGILPLGTANDFARTLGIPASLESAIKIIAEGQLRAVDLGEVNQHLFLNVSSIGFSVELARNLTAESKKRWGVGGYALAALRVLRQSRPFSATLVHQGHRTPIKTVQVSVGNGRFYGGGMTVEQRAAPDDGLLDVYSLELQHSWQLIALLPFLRRGTHGRWRNVRAFSATELTIETRRPHYINADGEIIGQTPAHFRLIASALQVYAPGDSAAKQTDRGSSSPIAVRN</sequence>
<keyword evidence="1" id="KW-0808">Transferase</keyword>
<dbReference type="GO" id="GO:0016301">
    <property type="term" value="F:kinase activity"/>
    <property type="evidence" value="ECO:0007669"/>
    <property type="project" value="UniProtKB-KW"/>
</dbReference>
<evidence type="ECO:0000313" key="7">
    <source>
        <dbReference type="Proteomes" id="UP001158961"/>
    </source>
</evidence>
<feature type="domain" description="DAGKc" evidence="5">
    <location>
        <begin position="3"/>
        <end position="130"/>
    </location>
</feature>
<dbReference type="RefSeq" id="WP_050491355.1">
    <property type="nucleotide sequence ID" value="NZ_JNVA01000047.1"/>
</dbReference>
<keyword evidence="4" id="KW-0067">ATP-binding</keyword>
<dbReference type="EMBL" id="OW970315">
    <property type="protein sequence ID" value="CAH6313798.1"/>
    <property type="molecule type" value="Genomic_DNA"/>
</dbReference>
<evidence type="ECO:0000256" key="1">
    <source>
        <dbReference type="ARBA" id="ARBA00022679"/>
    </source>
</evidence>
<evidence type="ECO:0000256" key="4">
    <source>
        <dbReference type="ARBA" id="ARBA00022840"/>
    </source>
</evidence>
<dbReference type="NCBIfam" id="TIGR00147">
    <property type="entry name" value="YegS/Rv2252/BmrU family lipid kinase"/>
    <property type="match status" value="1"/>
</dbReference>
<accession>A0AAN2FF34</accession>
<dbReference type="InterPro" id="IPR017438">
    <property type="entry name" value="ATP-NAD_kinase_N"/>
</dbReference>
<protein>
    <submittedName>
        <fullName evidence="6">Diacylglycerol kinase</fullName>
    </submittedName>
</protein>
<dbReference type="Gene3D" id="3.40.50.10330">
    <property type="entry name" value="Probable inorganic polyphosphate/atp-NAD kinase, domain 1"/>
    <property type="match status" value="1"/>
</dbReference>
<evidence type="ECO:0000313" key="6">
    <source>
        <dbReference type="EMBL" id="CAH6313798.1"/>
    </source>
</evidence>
<proteinExistence type="predicted"/>
<keyword evidence="2" id="KW-0547">Nucleotide-binding</keyword>
<dbReference type="InterPro" id="IPR001206">
    <property type="entry name" value="Diacylglycerol_kinase_cat_dom"/>
</dbReference>